<organism evidence="2 3">
    <name type="scientific">Fructobacillus ficulneus</name>
    <dbReference type="NCBI Taxonomy" id="157463"/>
    <lineage>
        <taxon>Bacteria</taxon>
        <taxon>Bacillati</taxon>
        <taxon>Bacillota</taxon>
        <taxon>Bacilli</taxon>
        <taxon>Lactobacillales</taxon>
        <taxon>Lactobacillaceae</taxon>
        <taxon>Fructobacillus</taxon>
    </lineage>
</organism>
<dbReference type="Gene3D" id="1.10.1760.20">
    <property type="match status" value="1"/>
</dbReference>
<proteinExistence type="predicted"/>
<gene>
    <name evidence="2" type="ORF">FFIC_140130</name>
</gene>
<accession>A0A0K8MFV8</accession>
<protein>
    <submittedName>
        <fullName evidence="2">Uncharacterized protein</fullName>
    </submittedName>
</protein>
<feature type="transmembrane region" description="Helical" evidence="1">
    <location>
        <begin position="88"/>
        <end position="107"/>
    </location>
</feature>
<keyword evidence="1" id="KW-1133">Transmembrane helix</keyword>
<dbReference type="STRING" id="157463.GCA_001047075_00353"/>
<dbReference type="InterPro" id="IPR030949">
    <property type="entry name" value="ECF_S_folate_fam"/>
</dbReference>
<evidence type="ECO:0000313" key="2">
    <source>
        <dbReference type="EMBL" id="GAO99421.1"/>
    </source>
</evidence>
<dbReference type="AlphaFoldDB" id="A0A0K8MFV8"/>
<dbReference type="GO" id="GO:0022857">
    <property type="term" value="F:transmembrane transporter activity"/>
    <property type="evidence" value="ECO:0007669"/>
    <property type="project" value="InterPro"/>
</dbReference>
<feature type="transmembrane region" description="Helical" evidence="1">
    <location>
        <begin position="164"/>
        <end position="183"/>
    </location>
</feature>
<name>A0A0K8MFV8_9LACO</name>
<dbReference type="InterPro" id="IPR024529">
    <property type="entry name" value="ECF_trnsprt_substrate-spec"/>
</dbReference>
<dbReference type="OrthoDB" id="4624at2"/>
<dbReference type="NCBIfam" id="TIGR04518">
    <property type="entry name" value="ECF_S_folT_fam"/>
    <property type="match status" value="1"/>
</dbReference>
<evidence type="ECO:0000256" key="1">
    <source>
        <dbReference type="SAM" id="Phobius"/>
    </source>
</evidence>
<dbReference type="EMBL" id="DF967991">
    <property type="protein sequence ID" value="GAO99421.1"/>
    <property type="molecule type" value="Genomic_DNA"/>
</dbReference>
<dbReference type="Pfam" id="PF12822">
    <property type="entry name" value="ECF_trnsprt"/>
    <property type="match status" value="1"/>
</dbReference>
<dbReference type="RefSeq" id="WP_061992838.1">
    <property type="nucleotide sequence ID" value="NZ_DF967991.1"/>
</dbReference>
<reference evidence="2 3" key="1">
    <citation type="journal article" date="2015" name="BMC Genomics">
        <title>Comparative genomics of Fructobacillus spp. and Leuconostoc spp. reveals niche-specific evolution of Fructobacillus spp.</title>
        <authorList>
            <person name="Endo A."/>
            <person name="Tanizawa Y."/>
            <person name="Tanaka N."/>
            <person name="Maeno S."/>
            <person name="Kumar H."/>
            <person name="Shiwa Y."/>
            <person name="Okada S."/>
            <person name="Yoshikawa H."/>
            <person name="Dicks L."/>
            <person name="Nakagawa J."/>
            <person name="Arita M."/>
        </authorList>
    </citation>
    <scope>NUCLEOTIDE SEQUENCE [LARGE SCALE GENOMIC DNA]</scope>
    <source>
        <strain evidence="2 3">JCM 12225</strain>
    </source>
</reference>
<sequence>MNKHTVAKKWGLSPLTVQQLVLLAVLMALSLVIGKFSFYLTPTIKVSFVFIASSLIGRFYGPIWTMIIMVLLDFVNVTFFVAHGAWSPIMAVGVVISGLIYGGLFYQRDDKKRLHWAKVLVAVLLITFLVNFIINTFALMVLYSPHHSWAVFETMLGTRLPKQIIFFPIQLVLTYVVLNNRIVTMISQQFFPKNSVKAQPVTE</sequence>
<evidence type="ECO:0000313" key="3">
    <source>
        <dbReference type="Proteomes" id="UP000253891"/>
    </source>
</evidence>
<feature type="transmembrane region" description="Helical" evidence="1">
    <location>
        <begin position="12"/>
        <end position="33"/>
    </location>
</feature>
<feature type="transmembrane region" description="Helical" evidence="1">
    <location>
        <begin position="119"/>
        <end position="144"/>
    </location>
</feature>
<keyword evidence="1" id="KW-0472">Membrane</keyword>
<keyword evidence="3" id="KW-1185">Reference proteome</keyword>
<keyword evidence="1" id="KW-0812">Transmembrane</keyword>
<dbReference type="Proteomes" id="UP000253891">
    <property type="component" value="Unassembled WGS sequence"/>
</dbReference>